<sequence>MANNYDFYLGMAHVGVYTPDTRQELESENRSGLGTELFVKTVFPCCCQFKIEMRNVASFDKSKNGDNVDVNGNDNMDDNVEDNIDANIADNVDVSDDKSVELNYWFLFYGIGVLFSV</sequence>
<name>A0AAN4YYR4_ASPOZ</name>
<proteinExistence type="predicted"/>
<dbReference type="EMBL" id="BSYA01000309">
    <property type="protein sequence ID" value="GMG38467.1"/>
    <property type="molecule type" value="Genomic_DNA"/>
</dbReference>
<protein>
    <submittedName>
        <fullName evidence="1">Unnamed protein product</fullName>
    </submittedName>
</protein>
<gene>
    <name evidence="1" type="ORF">Aory04_001316600</name>
</gene>
<dbReference type="AlphaFoldDB" id="A0AAN4YYR4"/>
<dbReference type="Proteomes" id="UP001165205">
    <property type="component" value="Unassembled WGS sequence"/>
</dbReference>
<reference evidence="1" key="1">
    <citation type="submission" date="2023-04" db="EMBL/GenBank/DDBJ databases">
        <title>Aspergillus oryzae NBRC 4228.</title>
        <authorList>
            <person name="Ichikawa N."/>
            <person name="Sato H."/>
            <person name="Tonouchi N."/>
        </authorList>
    </citation>
    <scope>NUCLEOTIDE SEQUENCE</scope>
    <source>
        <strain evidence="1">NBRC 4228</strain>
    </source>
</reference>
<evidence type="ECO:0000313" key="1">
    <source>
        <dbReference type="EMBL" id="GMG38467.1"/>
    </source>
</evidence>
<accession>A0AAN4YYR4</accession>
<evidence type="ECO:0000313" key="2">
    <source>
        <dbReference type="Proteomes" id="UP001165205"/>
    </source>
</evidence>
<comment type="caution">
    <text evidence="1">The sequence shown here is derived from an EMBL/GenBank/DDBJ whole genome shotgun (WGS) entry which is preliminary data.</text>
</comment>
<organism evidence="1 2">
    <name type="scientific">Aspergillus oryzae</name>
    <name type="common">Yellow koji mold</name>
    <dbReference type="NCBI Taxonomy" id="5062"/>
    <lineage>
        <taxon>Eukaryota</taxon>
        <taxon>Fungi</taxon>
        <taxon>Dikarya</taxon>
        <taxon>Ascomycota</taxon>
        <taxon>Pezizomycotina</taxon>
        <taxon>Eurotiomycetes</taxon>
        <taxon>Eurotiomycetidae</taxon>
        <taxon>Eurotiales</taxon>
        <taxon>Aspergillaceae</taxon>
        <taxon>Aspergillus</taxon>
        <taxon>Aspergillus subgen. Circumdati</taxon>
    </lineage>
</organism>